<dbReference type="PROSITE" id="PS00139">
    <property type="entry name" value="THIOL_PROTEASE_CYS"/>
    <property type="match status" value="1"/>
</dbReference>
<comment type="subunit">
    <text evidence="8">Homohexamer. Binds to nucleic acids. Binds single-stranded DNA and RNA with higher affinity than double-stranded DNA.</text>
</comment>
<dbReference type="EMBL" id="SSOP01000125">
    <property type="protein sequence ID" value="KAB5591076.1"/>
    <property type="molecule type" value="Genomic_DNA"/>
</dbReference>
<dbReference type="InterPro" id="IPR004134">
    <property type="entry name" value="Peptidase_C1B"/>
</dbReference>
<feature type="active site" evidence="10">
    <location>
        <position position="416"/>
    </location>
</feature>
<evidence type="ECO:0000256" key="7">
    <source>
        <dbReference type="ARBA" id="ARBA00025347"/>
    </source>
</evidence>
<keyword evidence="6 9" id="KW-0788">Thiol protease</keyword>
<comment type="caution">
    <text evidence="11">The sequence shown here is derived from an EMBL/GenBank/DDBJ whole genome shotgun (WGS) entry which is preliminary data.</text>
</comment>
<evidence type="ECO:0000256" key="8">
    <source>
        <dbReference type="ARBA" id="ARBA00026080"/>
    </source>
</evidence>
<keyword evidence="4 9" id="KW-0645">Protease</keyword>
<protein>
    <recommendedName>
        <fullName evidence="3 9">Cysteine proteinase 1, mitochondrial</fullName>
        <ecNumber evidence="2 9">3.4.22.40</ecNumber>
    </recommendedName>
</protein>
<dbReference type="GO" id="GO:0004197">
    <property type="term" value="F:cysteine-type endopeptidase activity"/>
    <property type="evidence" value="ECO:0007669"/>
    <property type="project" value="UniProtKB-EC"/>
</dbReference>
<sequence length="497" mass="55310">MGATQSTSTSASNSISEKAVIEQQAVESLAQKVADLAVADGPVSADGSLPLDLVKSWQESTQDDHKLRLARTILAHSNIKNAIASPHVVVSDAHVFSLTIPFATGPVTNQQSSGRCWLFATTVRNVLRYHIMQALNLDNFQLSQSYLFFADKFEKANHYLELSIHHADKPLDSRLVCHLATDPIGDGGQWDMARNLLEKYGVVPQAIYPESYNSSNSGGINSILTSRLREMALTLRELSKGENAASVMRARAVKEEFMAEIWKAMTVAMGAPPQPDEKFTWDYKDKDGKVKSWEGTPREFYKAFTSKQYPALEAFSLINDPRNDYGKLYTVEALGNIWGMRTIAYVNTESKRLKEAIVACIRAGQPVFFGCDVGKFLDSPHGIMDLELYDFKNALGIKYGMTKEQRLRTGDSAMTHAMVISGVHLDKDGNPVRYRIENSWGDFNGDKGYYVMTDRWFDEYVFQVVVPRQLAARDLVKVLDAGNPTVLPAWDPMGALA</sequence>
<dbReference type="AlphaFoldDB" id="A0A5N5QHZ6"/>
<evidence type="ECO:0000256" key="5">
    <source>
        <dbReference type="ARBA" id="ARBA00022801"/>
    </source>
</evidence>
<dbReference type="Gene3D" id="3.90.70.10">
    <property type="entry name" value="Cysteine proteinases"/>
    <property type="match status" value="1"/>
</dbReference>
<dbReference type="GO" id="GO:0005739">
    <property type="term" value="C:mitochondrion"/>
    <property type="evidence" value="ECO:0007669"/>
    <property type="project" value="UniProtKB-SubCell"/>
</dbReference>
<evidence type="ECO:0000256" key="2">
    <source>
        <dbReference type="ARBA" id="ARBA00012465"/>
    </source>
</evidence>
<proteinExistence type="inferred from homology"/>
<dbReference type="GO" id="GO:0006508">
    <property type="term" value="P:proteolysis"/>
    <property type="evidence" value="ECO:0007669"/>
    <property type="project" value="UniProtKB-KW"/>
</dbReference>
<evidence type="ECO:0000256" key="3">
    <source>
        <dbReference type="ARBA" id="ARBA00016900"/>
    </source>
</evidence>
<name>A0A5N5QHZ6_9AGAM</name>
<dbReference type="GO" id="GO:0070005">
    <property type="term" value="F:cysteine-type aminopeptidase activity"/>
    <property type="evidence" value="ECO:0007669"/>
    <property type="project" value="InterPro"/>
</dbReference>
<comment type="similarity">
    <text evidence="9">Belongs to the peptidase C1 family.</text>
</comment>
<dbReference type="PANTHER" id="PTHR10363">
    <property type="entry name" value="BLEOMYCIN HYDROLASE"/>
    <property type="match status" value="1"/>
</dbReference>
<dbReference type="PANTHER" id="PTHR10363:SF2">
    <property type="entry name" value="BLEOMYCIN HYDROLASE"/>
    <property type="match status" value="1"/>
</dbReference>
<comment type="catalytic activity">
    <reaction evidence="1 9">
        <text>Inactivates bleomycin B2 (a cytotoxic glycometallopeptide) by hydrolysis of a carboxyamide bond of beta-aminoalanine, but also shows general aminopeptidase activity. The specificity varies somewhat with source, but amino acid arylamides of Met, Leu and Ala are preferred.</text>
        <dbReference type="EC" id="3.4.22.40"/>
    </reaction>
</comment>
<comment type="function">
    <text evidence="9">Has aminopeptidase activity, shortening substrate peptides sequentially by 1 amino acid. Has bleomycin hydrolase activity, which can protect the cell from the toxic effects of bleomycin. Has homocysteine-thiolactonase activity, protecting the cell against homocysteine toxicity.</text>
</comment>
<dbReference type="GO" id="GO:0043418">
    <property type="term" value="P:homocysteine catabolic process"/>
    <property type="evidence" value="ECO:0007669"/>
    <property type="project" value="TreeGrafter"/>
</dbReference>
<dbReference type="InterPro" id="IPR000169">
    <property type="entry name" value="Pept_cys_AS"/>
</dbReference>
<keyword evidence="12" id="KW-1185">Reference proteome</keyword>
<comment type="function">
    <text evidence="7">The normal physiological role of the enzyme is unknown, but it is not essential for the viability of yeast cells. Has aminopeptidase activity, shortening substrate peptides sequentially by 1 amino acid. Has bleomycin hydrolase activity, which can protect the cell from the toxic effects of bleomycin. Has homocysteine-thiolactonase activity, protecting the cell against homocysteine toxicity. Acts as a repressor in the GAL4 regulatory system, but this does not require either the peptidase or nucleic acid-binding activities.</text>
</comment>
<keyword evidence="9" id="KW-0496">Mitochondrion</keyword>
<dbReference type="Pfam" id="PF03051">
    <property type="entry name" value="Peptidase_C1_2"/>
    <property type="match status" value="1"/>
</dbReference>
<evidence type="ECO:0000313" key="11">
    <source>
        <dbReference type="EMBL" id="KAB5591076.1"/>
    </source>
</evidence>
<gene>
    <name evidence="11" type="ORF">CTheo_5488</name>
</gene>
<evidence type="ECO:0000256" key="4">
    <source>
        <dbReference type="ARBA" id="ARBA00022670"/>
    </source>
</evidence>
<dbReference type="Proteomes" id="UP000383932">
    <property type="component" value="Unassembled WGS sequence"/>
</dbReference>
<dbReference type="EC" id="3.4.22.40" evidence="2 9"/>
<reference evidence="11 12" key="1">
    <citation type="journal article" date="2019" name="Fungal Biol. Biotechnol.">
        <title>Draft genome sequence of fastidious pathogen Ceratobasidium theobromae, which causes vascular-streak dieback in Theobroma cacao.</title>
        <authorList>
            <person name="Ali S.S."/>
            <person name="Asman A."/>
            <person name="Shao J."/>
            <person name="Firmansyah A.P."/>
            <person name="Susilo A.W."/>
            <person name="Rosmana A."/>
            <person name="McMahon P."/>
            <person name="Junaid M."/>
            <person name="Guest D."/>
            <person name="Kheng T.Y."/>
            <person name="Meinhardt L.W."/>
            <person name="Bailey B.A."/>
        </authorList>
    </citation>
    <scope>NUCLEOTIDE SEQUENCE [LARGE SCALE GENOMIC DNA]</scope>
    <source>
        <strain evidence="11 12">CT2</strain>
    </source>
</reference>
<dbReference type="SUPFAM" id="SSF54001">
    <property type="entry name" value="Cysteine proteinases"/>
    <property type="match status" value="1"/>
</dbReference>
<comment type="subcellular location">
    <subcellularLocation>
        <location evidence="9">Mitochondrion</location>
    </subcellularLocation>
    <subcellularLocation>
        <location evidence="9">Cytoplasm</location>
    </subcellularLocation>
</comment>
<dbReference type="InterPro" id="IPR038765">
    <property type="entry name" value="Papain-like_cys_pep_sf"/>
</dbReference>
<evidence type="ECO:0000256" key="10">
    <source>
        <dbReference type="PIRSR" id="PIRSR005700-1"/>
    </source>
</evidence>
<evidence type="ECO:0000313" key="12">
    <source>
        <dbReference type="Proteomes" id="UP000383932"/>
    </source>
</evidence>
<evidence type="ECO:0000256" key="6">
    <source>
        <dbReference type="ARBA" id="ARBA00022807"/>
    </source>
</evidence>
<organism evidence="11 12">
    <name type="scientific">Ceratobasidium theobromae</name>
    <dbReference type="NCBI Taxonomy" id="1582974"/>
    <lineage>
        <taxon>Eukaryota</taxon>
        <taxon>Fungi</taxon>
        <taxon>Dikarya</taxon>
        <taxon>Basidiomycota</taxon>
        <taxon>Agaricomycotina</taxon>
        <taxon>Agaricomycetes</taxon>
        <taxon>Cantharellales</taxon>
        <taxon>Ceratobasidiaceae</taxon>
        <taxon>Ceratobasidium</taxon>
    </lineage>
</organism>
<dbReference type="CDD" id="cd00585">
    <property type="entry name" value="Peptidase_C1B"/>
    <property type="match status" value="1"/>
</dbReference>
<keyword evidence="5 9" id="KW-0378">Hydrolase</keyword>
<evidence type="ECO:0000256" key="1">
    <source>
        <dbReference type="ARBA" id="ARBA00000423"/>
    </source>
</evidence>
<feature type="active site" evidence="10">
    <location>
        <position position="438"/>
    </location>
</feature>
<dbReference type="GO" id="GO:0009636">
    <property type="term" value="P:response to toxic substance"/>
    <property type="evidence" value="ECO:0007669"/>
    <property type="project" value="TreeGrafter"/>
</dbReference>
<feature type="active site" evidence="10">
    <location>
        <position position="116"/>
    </location>
</feature>
<accession>A0A5N5QHZ6</accession>
<dbReference type="OrthoDB" id="2666448at2759"/>
<keyword evidence="9" id="KW-0963">Cytoplasm</keyword>
<dbReference type="PIRSF" id="PIRSF005700">
    <property type="entry name" value="PepC"/>
    <property type="match status" value="1"/>
</dbReference>
<evidence type="ECO:0000256" key="9">
    <source>
        <dbReference type="PIRNR" id="PIRNR005700"/>
    </source>
</evidence>